<feature type="signal peptide" evidence="10">
    <location>
        <begin position="1"/>
        <end position="20"/>
    </location>
</feature>
<feature type="chain" id="PRO_5040185209" description="Cell wall mannoprotein 1" evidence="10">
    <location>
        <begin position="21"/>
        <end position="214"/>
    </location>
</feature>
<accession>A0A9P8N9Z7</accession>
<feature type="non-terminal residue" evidence="11">
    <location>
        <position position="214"/>
    </location>
</feature>
<keyword evidence="5" id="KW-0446">Lipid-binding</keyword>
<feature type="region of interest" description="Disordered" evidence="9">
    <location>
        <begin position="180"/>
        <end position="214"/>
    </location>
</feature>
<evidence type="ECO:0000256" key="7">
    <source>
        <dbReference type="ARBA" id="ARBA00060953"/>
    </source>
</evidence>
<dbReference type="PANTHER" id="PTHR38123">
    <property type="entry name" value="CELL WALL SERINE-THREONINE-RICH GALACTOMANNOPROTEIN MP1 (AFU_ORTHOLOGUE AFUA_4G03240)"/>
    <property type="match status" value="1"/>
</dbReference>
<dbReference type="EMBL" id="JAIBSC010000132">
    <property type="protein sequence ID" value="KAH1895877.1"/>
    <property type="molecule type" value="Genomic_DNA"/>
</dbReference>
<keyword evidence="2" id="KW-0134">Cell wall</keyword>
<keyword evidence="4 10" id="KW-0732">Signal</keyword>
<evidence type="ECO:0000256" key="2">
    <source>
        <dbReference type="ARBA" id="ARBA00022512"/>
    </source>
</evidence>
<gene>
    <name evidence="11" type="ORF">KXV57_001719</name>
</gene>
<dbReference type="Gene3D" id="6.10.140.790">
    <property type="match status" value="1"/>
</dbReference>
<dbReference type="Proteomes" id="UP000813423">
    <property type="component" value="Unassembled WGS sequence"/>
</dbReference>
<evidence type="ECO:0000256" key="6">
    <source>
        <dbReference type="ARBA" id="ARBA00056563"/>
    </source>
</evidence>
<comment type="function">
    <text evidence="6">Constitutive protein of the cell wall. Antigen target of host humoral immune response.</text>
</comment>
<dbReference type="GO" id="GO:0008289">
    <property type="term" value="F:lipid binding"/>
    <property type="evidence" value="ECO:0007669"/>
    <property type="project" value="UniProtKB-KW"/>
</dbReference>
<dbReference type="GO" id="GO:0009277">
    <property type="term" value="C:fungal-type cell wall"/>
    <property type="evidence" value="ECO:0007669"/>
    <property type="project" value="UniProtKB-ARBA"/>
</dbReference>
<dbReference type="PANTHER" id="PTHR38123:SF6">
    <property type="entry name" value="CELL WALL SERINE-THREONINE-RICH GALACTOMANNOPROTEIN MP1 (AFU_ORTHOLOGUE AFUA_4G03240)"/>
    <property type="match status" value="1"/>
</dbReference>
<reference evidence="11" key="1">
    <citation type="submission" date="2021-08" db="EMBL/GenBank/DDBJ databases">
        <title>Global Aspergillus fumigatus from environmental and clinical sources.</title>
        <authorList>
            <person name="Barber A."/>
            <person name="Sae-Ong T."/>
        </authorList>
    </citation>
    <scope>NUCLEOTIDE SEQUENCE</scope>
    <source>
        <strain evidence="11">NRZ-2016-071</strain>
    </source>
</reference>
<name>A0A9P8N9Z7_ASPFM</name>
<dbReference type="Pfam" id="PF12296">
    <property type="entry name" value="HsbA"/>
    <property type="match status" value="1"/>
</dbReference>
<evidence type="ECO:0000256" key="3">
    <source>
        <dbReference type="ARBA" id="ARBA00022525"/>
    </source>
</evidence>
<comment type="caution">
    <text evidence="11">The sequence shown here is derived from an EMBL/GenBank/DDBJ whole genome shotgun (WGS) entry which is preliminary data.</text>
</comment>
<dbReference type="Gene3D" id="1.20.1280.140">
    <property type="match status" value="1"/>
</dbReference>
<sequence length="214" mass="21909">MRFSALTSLLAWGAFTGVLATPTKVSWAPSLVERDFAAVTSVVAAISSKVDALDANIKAYTGGDTSAIVDASADLISTINDGTSTVAAQPALSQVDALNLVNPILALTNKVKTTIDDLISKKSLIVEAGAGPTTYNQLLDQYTASSNLATTLSGKVPEALKQVAEELSSGITSAIQKGIDAYKDVSTPPTTTTSSTSTPPTTSPTTTPTETSTP</sequence>
<comment type="similarity">
    <text evidence="7">Belongs to the cell wall mannoprotein 1 family.</text>
</comment>
<dbReference type="GO" id="GO:0005576">
    <property type="term" value="C:extracellular region"/>
    <property type="evidence" value="ECO:0007669"/>
    <property type="project" value="TreeGrafter"/>
</dbReference>
<evidence type="ECO:0000313" key="12">
    <source>
        <dbReference type="Proteomes" id="UP000813423"/>
    </source>
</evidence>
<evidence type="ECO:0000256" key="4">
    <source>
        <dbReference type="ARBA" id="ARBA00022729"/>
    </source>
</evidence>
<evidence type="ECO:0000256" key="5">
    <source>
        <dbReference type="ARBA" id="ARBA00023121"/>
    </source>
</evidence>
<evidence type="ECO:0000256" key="1">
    <source>
        <dbReference type="ARBA" id="ARBA00004191"/>
    </source>
</evidence>
<protein>
    <recommendedName>
        <fullName evidence="8">Cell wall mannoprotein 1</fullName>
    </recommendedName>
</protein>
<keyword evidence="3" id="KW-0964">Secreted</keyword>
<organism evidence="11 12">
    <name type="scientific">Aspergillus fumigatus</name>
    <name type="common">Neosartorya fumigata</name>
    <dbReference type="NCBI Taxonomy" id="746128"/>
    <lineage>
        <taxon>Eukaryota</taxon>
        <taxon>Fungi</taxon>
        <taxon>Dikarya</taxon>
        <taxon>Ascomycota</taxon>
        <taxon>Pezizomycotina</taxon>
        <taxon>Eurotiomycetes</taxon>
        <taxon>Eurotiomycetidae</taxon>
        <taxon>Eurotiales</taxon>
        <taxon>Aspergillaceae</taxon>
        <taxon>Aspergillus</taxon>
        <taxon>Aspergillus subgen. Fumigati</taxon>
    </lineage>
</organism>
<evidence type="ECO:0000256" key="8">
    <source>
        <dbReference type="ARBA" id="ARBA00071527"/>
    </source>
</evidence>
<feature type="compositionally biased region" description="Low complexity" evidence="9">
    <location>
        <begin position="186"/>
        <end position="214"/>
    </location>
</feature>
<evidence type="ECO:0000256" key="10">
    <source>
        <dbReference type="SAM" id="SignalP"/>
    </source>
</evidence>
<evidence type="ECO:0000313" key="11">
    <source>
        <dbReference type="EMBL" id="KAH1895877.1"/>
    </source>
</evidence>
<evidence type="ECO:0000256" key="9">
    <source>
        <dbReference type="SAM" id="MobiDB-lite"/>
    </source>
</evidence>
<comment type="subcellular location">
    <subcellularLocation>
        <location evidence="1">Secreted</location>
        <location evidence="1">Cell wall</location>
    </subcellularLocation>
</comment>
<dbReference type="InterPro" id="IPR021054">
    <property type="entry name" value="Cell_wall_mannoprotein_1"/>
</dbReference>
<dbReference type="FunFam" id="1.20.1280.140:FF:000001">
    <property type="entry name" value="Cell wall serine-threonine-rich galactomannoprotein Mp1"/>
    <property type="match status" value="1"/>
</dbReference>
<dbReference type="AlphaFoldDB" id="A0A9P8N9Z7"/>
<proteinExistence type="inferred from homology"/>